<evidence type="ECO:0000256" key="2">
    <source>
        <dbReference type="ARBA" id="ARBA00022527"/>
    </source>
</evidence>
<name>A0ABR6BLW3_9PSEU</name>
<evidence type="ECO:0000256" key="6">
    <source>
        <dbReference type="ARBA" id="ARBA00022840"/>
    </source>
</evidence>
<evidence type="ECO:0000313" key="11">
    <source>
        <dbReference type="Proteomes" id="UP000517916"/>
    </source>
</evidence>
<keyword evidence="2 10" id="KW-0723">Serine/threonine-protein kinase</keyword>
<dbReference type="GO" id="GO:0004674">
    <property type="term" value="F:protein serine/threonine kinase activity"/>
    <property type="evidence" value="ECO:0007669"/>
    <property type="project" value="UniProtKB-KW"/>
</dbReference>
<dbReference type="PANTHER" id="PTHR43289">
    <property type="entry name" value="MITOGEN-ACTIVATED PROTEIN KINASE KINASE KINASE 20-RELATED"/>
    <property type="match status" value="1"/>
</dbReference>
<feature type="domain" description="Protein kinase" evidence="9">
    <location>
        <begin position="1"/>
        <end position="247"/>
    </location>
</feature>
<protein>
    <recommendedName>
        <fullName evidence="1">non-specific serine/threonine protein kinase</fullName>
        <ecNumber evidence="1">2.7.11.1</ecNumber>
    </recommendedName>
</protein>
<evidence type="ECO:0000256" key="5">
    <source>
        <dbReference type="ARBA" id="ARBA00022777"/>
    </source>
</evidence>
<feature type="compositionally biased region" description="Low complexity" evidence="7">
    <location>
        <begin position="325"/>
        <end position="377"/>
    </location>
</feature>
<dbReference type="SUPFAM" id="SSF56112">
    <property type="entry name" value="Protein kinase-like (PK-like)"/>
    <property type="match status" value="1"/>
</dbReference>
<dbReference type="EC" id="2.7.11.1" evidence="1"/>
<comment type="caution">
    <text evidence="10">The sequence shown here is derived from an EMBL/GenBank/DDBJ whole genome shotgun (WGS) entry which is preliminary data.</text>
</comment>
<proteinExistence type="predicted"/>
<sequence>MGIVWSARDERLERVVAIKQLVLQPGLSEQETDEARRRAMREARIAARLQHPNAVSVFDVAQHQGEPCLVMEFMPSRSLSSVLAERGTLPPEEAADICAQVASALAVAHAAGIVHRDIKPGNILLGETGTAKITDFGISRAVGDVTVTQTGISAGTPAYLAPEVARGQDPSPSADVFSLGATLYNAVEGRPPFGTSQNPLALLHAVATGEVPPPKQAGPLTELLMALVHADPTQRPSMSAAAEALTLASDGKKPSWTPAPPTAVLAEPPTATGLLDSPANVEPAAPPRDRRPLLIGVGVLVVVLLVGTIVAFALINPPNTPTPGPTTSGTSQPAPNTAPNNPAATTTTTQAQPPTSSAPTSTTTTPPTSTTTTPPTSVTNDQSGGPIDFATAGQFVIDYYSQGVAGFWSKLSGNVQQQFGSEQAFRDYWGQFSQVYSNNAQGVTANPDGSVNVPVDVTYFDKGNPPKQNGQHKTINVIRSGGQLLINSDGR</sequence>
<dbReference type="RefSeq" id="WP_025357001.1">
    <property type="nucleotide sequence ID" value="NZ_BAAABQ010000023.1"/>
</dbReference>
<keyword evidence="6" id="KW-0067">ATP-binding</keyword>
<dbReference type="Gene3D" id="1.10.510.10">
    <property type="entry name" value="Transferase(Phosphotransferase) domain 1"/>
    <property type="match status" value="1"/>
</dbReference>
<organism evidence="10 11">
    <name type="scientific">Kutzneria viridogrisea</name>
    <dbReference type="NCBI Taxonomy" id="47990"/>
    <lineage>
        <taxon>Bacteria</taxon>
        <taxon>Bacillati</taxon>
        <taxon>Actinomycetota</taxon>
        <taxon>Actinomycetes</taxon>
        <taxon>Pseudonocardiales</taxon>
        <taxon>Pseudonocardiaceae</taxon>
        <taxon>Kutzneria</taxon>
    </lineage>
</organism>
<evidence type="ECO:0000256" key="4">
    <source>
        <dbReference type="ARBA" id="ARBA00022741"/>
    </source>
</evidence>
<keyword evidence="8" id="KW-0812">Transmembrane</keyword>
<evidence type="ECO:0000256" key="1">
    <source>
        <dbReference type="ARBA" id="ARBA00012513"/>
    </source>
</evidence>
<gene>
    <name evidence="10" type="ORF">BC739_005113</name>
</gene>
<evidence type="ECO:0000259" key="9">
    <source>
        <dbReference type="PROSITE" id="PS50011"/>
    </source>
</evidence>
<keyword evidence="8" id="KW-1133">Transmembrane helix</keyword>
<evidence type="ECO:0000313" key="10">
    <source>
        <dbReference type="EMBL" id="MBA8927896.1"/>
    </source>
</evidence>
<feature type="transmembrane region" description="Helical" evidence="8">
    <location>
        <begin position="293"/>
        <end position="315"/>
    </location>
</feature>
<dbReference type="Pfam" id="PF00069">
    <property type="entry name" value="Pkinase"/>
    <property type="match status" value="1"/>
</dbReference>
<evidence type="ECO:0000256" key="7">
    <source>
        <dbReference type="SAM" id="MobiDB-lite"/>
    </source>
</evidence>
<dbReference type="EMBL" id="JACJID010000004">
    <property type="protein sequence ID" value="MBA8927896.1"/>
    <property type="molecule type" value="Genomic_DNA"/>
</dbReference>
<dbReference type="CDD" id="cd14014">
    <property type="entry name" value="STKc_PknB_like"/>
    <property type="match status" value="1"/>
</dbReference>
<dbReference type="Proteomes" id="UP000517916">
    <property type="component" value="Unassembled WGS sequence"/>
</dbReference>
<reference evidence="10 11" key="1">
    <citation type="submission" date="2020-08" db="EMBL/GenBank/DDBJ databases">
        <title>Genomic Encyclopedia of Archaeal and Bacterial Type Strains, Phase II (KMG-II): from individual species to whole genera.</title>
        <authorList>
            <person name="Goeker M."/>
        </authorList>
    </citation>
    <scope>NUCLEOTIDE SEQUENCE [LARGE SCALE GENOMIC DNA]</scope>
    <source>
        <strain evidence="10 11">DSM 43850</strain>
    </source>
</reference>
<accession>A0ABR6BLW3</accession>
<dbReference type="InterPro" id="IPR008271">
    <property type="entry name" value="Ser/Thr_kinase_AS"/>
</dbReference>
<keyword evidence="3" id="KW-0808">Transferase</keyword>
<dbReference type="SMART" id="SM00220">
    <property type="entry name" value="S_TKc"/>
    <property type="match status" value="1"/>
</dbReference>
<keyword evidence="11" id="KW-1185">Reference proteome</keyword>
<feature type="region of interest" description="Disordered" evidence="7">
    <location>
        <begin position="315"/>
        <end position="385"/>
    </location>
</feature>
<dbReference type="PROSITE" id="PS50011">
    <property type="entry name" value="PROTEIN_KINASE_DOM"/>
    <property type="match status" value="1"/>
</dbReference>
<keyword evidence="5 10" id="KW-0418">Kinase</keyword>
<evidence type="ECO:0000256" key="3">
    <source>
        <dbReference type="ARBA" id="ARBA00022679"/>
    </source>
</evidence>
<dbReference type="InterPro" id="IPR000719">
    <property type="entry name" value="Prot_kinase_dom"/>
</dbReference>
<dbReference type="PROSITE" id="PS00108">
    <property type="entry name" value="PROTEIN_KINASE_ST"/>
    <property type="match status" value="1"/>
</dbReference>
<dbReference type="PANTHER" id="PTHR43289:SF6">
    <property type="entry name" value="SERINE_THREONINE-PROTEIN KINASE NEKL-3"/>
    <property type="match status" value="1"/>
</dbReference>
<feature type="region of interest" description="Disordered" evidence="7">
    <location>
        <begin position="249"/>
        <end position="290"/>
    </location>
</feature>
<dbReference type="InterPro" id="IPR011009">
    <property type="entry name" value="Kinase-like_dom_sf"/>
</dbReference>
<keyword evidence="4" id="KW-0547">Nucleotide-binding</keyword>
<evidence type="ECO:0000256" key="8">
    <source>
        <dbReference type="SAM" id="Phobius"/>
    </source>
</evidence>
<keyword evidence="8" id="KW-0472">Membrane</keyword>